<proteinExistence type="predicted"/>
<gene>
    <name evidence="2" type="ORF">N1027_08475</name>
</gene>
<dbReference type="InterPro" id="IPR005238">
    <property type="entry name" value="ComB-like"/>
</dbReference>
<accession>A0ABT2GTJ1</accession>
<sequence>MHSQTDAAAPVPVAPHNSQARYQVRLHIGVPMSDPATIAALVADAHVVVFADALREEESATTLSSGVRDALVLPSDFRVRTAVARAVLEEQARRGDRAMVAIVTPARADGQFAVEDFLVAGAIVDALASLGIDFSSPEAAAACAAFTTLRGAVGHLVSASAAGQEWIAQGRAAEVAAACAIDSSDRIDSPHAAHKA</sequence>
<dbReference type="Gene3D" id="3.90.1560.10">
    <property type="entry name" value="ComB-like"/>
    <property type="match status" value="1"/>
</dbReference>
<dbReference type="SUPFAM" id="SSF142823">
    <property type="entry name" value="ComB-like"/>
    <property type="match status" value="1"/>
</dbReference>
<protein>
    <recommendedName>
        <fullName evidence="1">Probable 2-phosphosulfolactate phosphatase</fullName>
    </recommendedName>
</protein>
<dbReference type="Pfam" id="PF04029">
    <property type="entry name" value="2-ph_phosp"/>
    <property type="match status" value="1"/>
</dbReference>
<dbReference type="RefSeq" id="WP_259506924.1">
    <property type="nucleotide sequence ID" value="NZ_JANLCM010000001.1"/>
</dbReference>
<evidence type="ECO:0000313" key="3">
    <source>
        <dbReference type="Proteomes" id="UP001165584"/>
    </source>
</evidence>
<organism evidence="2 3">
    <name type="scientific">Herbiconiux aconitum</name>
    <dbReference type="NCBI Taxonomy" id="2970913"/>
    <lineage>
        <taxon>Bacteria</taxon>
        <taxon>Bacillati</taxon>
        <taxon>Actinomycetota</taxon>
        <taxon>Actinomycetes</taxon>
        <taxon>Micrococcales</taxon>
        <taxon>Microbacteriaceae</taxon>
        <taxon>Herbiconiux</taxon>
    </lineage>
</organism>
<evidence type="ECO:0000256" key="1">
    <source>
        <dbReference type="ARBA" id="ARBA00021948"/>
    </source>
</evidence>
<dbReference type="Proteomes" id="UP001165584">
    <property type="component" value="Unassembled WGS sequence"/>
</dbReference>
<comment type="caution">
    <text evidence="2">The sequence shown here is derived from an EMBL/GenBank/DDBJ whole genome shotgun (WGS) entry which is preliminary data.</text>
</comment>
<name>A0ABT2GTJ1_9MICO</name>
<dbReference type="EMBL" id="JANLCM010000001">
    <property type="protein sequence ID" value="MCS5718171.1"/>
    <property type="molecule type" value="Genomic_DNA"/>
</dbReference>
<evidence type="ECO:0000313" key="2">
    <source>
        <dbReference type="EMBL" id="MCS5718171.1"/>
    </source>
</evidence>
<dbReference type="InterPro" id="IPR036702">
    <property type="entry name" value="ComB-like_sf"/>
</dbReference>
<keyword evidence="3" id="KW-1185">Reference proteome</keyword>
<reference evidence="2" key="1">
    <citation type="submission" date="2022-08" db="EMBL/GenBank/DDBJ databases">
        <authorList>
            <person name="Deng Y."/>
            <person name="Han X.-F."/>
            <person name="Zhang Y.-Q."/>
        </authorList>
    </citation>
    <scope>NUCLEOTIDE SEQUENCE</scope>
    <source>
        <strain evidence="2">CPCC 205763</strain>
    </source>
</reference>